<evidence type="ECO:0000313" key="3">
    <source>
        <dbReference type="Proteomes" id="UP000271010"/>
    </source>
</evidence>
<proteinExistence type="predicted"/>
<organism evidence="2 3">
    <name type="scientific">Rufibacter immobilis</name>
    <dbReference type="NCBI Taxonomy" id="1348778"/>
    <lineage>
        <taxon>Bacteria</taxon>
        <taxon>Pseudomonadati</taxon>
        <taxon>Bacteroidota</taxon>
        <taxon>Cytophagia</taxon>
        <taxon>Cytophagales</taxon>
        <taxon>Hymenobacteraceae</taxon>
        <taxon>Rufibacter</taxon>
    </lineage>
</organism>
<protein>
    <submittedName>
        <fullName evidence="2">FUSC family protein</fullName>
    </submittedName>
</protein>
<feature type="transmembrane region" description="Helical" evidence="1">
    <location>
        <begin position="25"/>
        <end position="43"/>
    </location>
</feature>
<name>A0A3M9MYT2_9BACT</name>
<keyword evidence="3" id="KW-1185">Reference proteome</keyword>
<sequence length="85" mass="9444">MEATPKTLSELTDQELLAEAKKLKTAAIINAVFIGFLVGILLFSVLSNAYGLVTLLPLFLAYKLMKNSKYNTKEVDVLLKERGLR</sequence>
<evidence type="ECO:0000313" key="2">
    <source>
        <dbReference type="EMBL" id="RNI30297.1"/>
    </source>
</evidence>
<evidence type="ECO:0000256" key="1">
    <source>
        <dbReference type="SAM" id="Phobius"/>
    </source>
</evidence>
<dbReference type="EMBL" id="RJJE01000009">
    <property type="protein sequence ID" value="RNI30297.1"/>
    <property type="molecule type" value="Genomic_DNA"/>
</dbReference>
<comment type="caution">
    <text evidence="2">The sequence shown here is derived from an EMBL/GenBank/DDBJ whole genome shotgun (WGS) entry which is preliminary data.</text>
</comment>
<keyword evidence="1" id="KW-0472">Membrane</keyword>
<gene>
    <name evidence="2" type="ORF">EFA69_12485</name>
</gene>
<dbReference type="RefSeq" id="WP_123133374.1">
    <property type="nucleotide sequence ID" value="NZ_JBHMAD010000001.1"/>
</dbReference>
<keyword evidence="1" id="KW-0812">Transmembrane</keyword>
<reference evidence="2 3" key="1">
    <citation type="submission" date="2018-11" db="EMBL/GenBank/DDBJ databases">
        <title>Rufibacter latericius sp. nov., isolated from water in Baiyang Lake.</title>
        <authorList>
            <person name="Yang Y."/>
        </authorList>
    </citation>
    <scope>NUCLEOTIDE SEQUENCE [LARGE SCALE GENOMIC DNA]</scope>
    <source>
        <strain evidence="2 3">MCC P1</strain>
    </source>
</reference>
<keyword evidence="1" id="KW-1133">Transmembrane helix</keyword>
<dbReference type="AlphaFoldDB" id="A0A3M9MYT2"/>
<dbReference type="Proteomes" id="UP000271010">
    <property type="component" value="Unassembled WGS sequence"/>
</dbReference>
<dbReference type="OrthoDB" id="713928at2"/>
<accession>A0A3M9MYT2</accession>